<dbReference type="GO" id="GO:0005506">
    <property type="term" value="F:iron ion binding"/>
    <property type="evidence" value="ECO:0007669"/>
    <property type="project" value="InterPro"/>
</dbReference>
<keyword evidence="2" id="KW-0963">Cytoplasm</keyword>
<evidence type="ECO:0000256" key="4">
    <source>
        <dbReference type="ARBA" id="ARBA00024201"/>
    </source>
</evidence>
<dbReference type="Gene3D" id="2.60.40.10">
    <property type="entry name" value="Immunoglobulins"/>
    <property type="match status" value="1"/>
</dbReference>
<dbReference type="RefSeq" id="WP_142463807.1">
    <property type="nucleotide sequence ID" value="NZ_CABGGS010000001.1"/>
</dbReference>
<evidence type="ECO:0000256" key="3">
    <source>
        <dbReference type="ARBA" id="ARBA00022801"/>
    </source>
</evidence>
<dbReference type="InterPro" id="IPR029058">
    <property type="entry name" value="AB_hydrolase_fold"/>
</dbReference>
<dbReference type="PANTHER" id="PTHR48098:SF3">
    <property type="entry name" value="IRON(III) ENTEROBACTIN ESTERASE"/>
    <property type="match status" value="1"/>
</dbReference>
<sequence length="413" mass="45675">MRIVSSFALRNVSTEMRIRAQLSTCTSLDIAQFWNDVKNLSTPLIAESNGIGKFYEVTFLWRSEKPLLSVYVRLNRVTDKRNVTRGLMTRIPSSDIWTLTLRLPATYRGSYSIIEIPQGTTPEQMTALGGRFSPLTGQSDPLNKAPSINSGSGVKESILSLKDAPEQNEWIDLQGTYSGKLISSYSLIASRKRRIRTYFPDVANTIPLGLLVLPDAETWFDRIGVLEPIDIAIKNGRISPIAVLGIDNLDESDRSTILGGNSEFILNIVDNLIPQLRENYPDRVWAGRSKTVFAGQSLGGVSALMAALYATETFGSIICHSPSMWWSPDRDTPPFRFTENDISWVSKRVLSRPPKKVQINLCVGSLEGATVSHVQQLHQGLLASGVESVLSIYSGGHDYAWWRGALLDGLATL</sequence>
<dbReference type="Pfam" id="PF11806">
    <property type="entry name" value="Enterochelin_N"/>
    <property type="match status" value="1"/>
</dbReference>
<dbReference type="InterPro" id="IPR000801">
    <property type="entry name" value="Esterase-like"/>
</dbReference>
<dbReference type="EMBL" id="CABGHF010000045">
    <property type="protein sequence ID" value="VUT01114.1"/>
    <property type="molecule type" value="Genomic_DNA"/>
</dbReference>
<dbReference type="InterPro" id="IPR050583">
    <property type="entry name" value="Mycobacterial_A85_antigen"/>
</dbReference>
<dbReference type="InterPro" id="IPR013783">
    <property type="entry name" value="Ig-like_fold"/>
</dbReference>
<dbReference type="GO" id="GO:0008849">
    <property type="term" value="F:enterochelin esterase activity"/>
    <property type="evidence" value="ECO:0007669"/>
    <property type="project" value="InterPro"/>
</dbReference>
<dbReference type="GO" id="GO:0005737">
    <property type="term" value="C:cytoplasm"/>
    <property type="evidence" value="ECO:0007669"/>
    <property type="project" value="UniProtKB-SubCell"/>
</dbReference>
<comment type="similarity">
    <text evidence="4">Belongs to the Fes family.</text>
</comment>
<dbReference type="SUPFAM" id="SSF53474">
    <property type="entry name" value="alpha/beta-Hydrolases"/>
    <property type="match status" value="1"/>
</dbReference>
<dbReference type="GO" id="GO:0006826">
    <property type="term" value="P:iron ion transport"/>
    <property type="evidence" value="ECO:0007669"/>
    <property type="project" value="InterPro"/>
</dbReference>
<keyword evidence="8" id="KW-1185">Reference proteome</keyword>
<reference evidence="8 9" key="1">
    <citation type="submission" date="2019-07" db="EMBL/GenBank/DDBJ databases">
        <authorList>
            <person name="Brisse S."/>
            <person name="Rodrigues C."/>
            <person name="Thorpe H."/>
        </authorList>
    </citation>
    <scope>NUCLEOTIDE SEQUENCE [LARGE SCALE GENOMIC DNA]</scope>
    <source>
        <strain evidence="7">SB6408</strain>
        <strain evidence="6">SB6411</strain>
    </source>
</reference>
<dbReference type="SUPFAM" id="SSF81296">
    <property type="entry name" value="E set domains"/>
    <property type="match status" value="1"/>
</dbReference>
<dbReference type="EMBL" id="CABGGS010000001">
    <property type="protein sequence ID" value="VUS22630.1"/>
    <property type="molecule type" value="Genomic_DNA"/>
</dbReference>
<feature type="domain" description="Enterochelin esterase N-terminal" evidence="5">
    <location>
        <begin position="56"/>
        <end position="170"/>
    </location>
</feature>
<dbReference type="InterPro" id="IPR014756">
    <property type="entry name" value="Ig_E-set"/>
</dbReference>
<evidence type="ECO:0000256" key="1">
    <source>
        <dbReference type="ARBA" id="ARBA00004496"/>
    </source>
</evidence>
<dbReference type="InterPro" id="IPR021764">
    <property type="entry name" value="Enterochelin_esterase_N"/>
</dbReference>
<evidence type="ECO:0000256" key="2">
    <source>
        <dbReference type="ARBA" id="ARBA00022490"/>
    </source>
</evidence>
<dbReference type="Proteomes" id="UP000317652">
    <property type="component" value="Unassembled WGS sequence"/>
</dbReference>
<comment type="subcellular location">
    <subcellularLocation>
        <location evidence="1">Cytoplasm</location>
    </subcellularLocation>
</comment>
<dbReference type="PANTHER" id="PTHR48098">
    <property type="entry name" value="ENTEROCHELIN ESTERASE-RELATED"/>
    <property type="match status" value="1"/>
</dbReference>
<name>A0A564N4B4_9ENTR</name>
<evidence type="ECO:0000259" key="5">
    <source>
        <dbReference type="Pfam" id="PF11806"/>
    </source>
</evidence>
<accession>A0A564N4B4</accession>
<evidence type="ECO:0000313" key="6">
    <source>
        <dbReference type="EMBL" id="VUS22630.1"/>
    </source>
</evidence>
<evidence type="ECO:0000313" key="7">
    <source>
        <dbReference type="EMBL" id="VUT01114.1"/>
    </source>
</evidence>
<evidence type="ECO:0000313" key="8">
    <source>
        <dbReference type="Proteomes" id="UP000317652"/>
    </source>
</evidence>
<dbReference type="AlphaFoldDB" id="A0A564N4B4"/>
<keyword evidence="3" id="KW-0378">Hydrolase</keyword>
<proteinExistence type="inferred from homology"/>
<dbReference type="Gene3D" id="3.40.50.1820">
    <property type="entry name" value="alpha/beta hydrolase"/>
    <property type="match status" value="1"/>
</dbReference>
<gene>
    <name evidence="7" type="primary">fes_1</name>
    <name evidence="7" type="ORF">SB6408_01928</name>
    <name evidence="6" type="ORF">SB6411_00194</name>
</gene>
<organism evidence="7 9">
    <name type="scientific">Klebsiella spallanzanii</name>
    <dbReference type="NCBI Taxonomy" id="2587528"/>
    <lineage>
        <taxon>Bacteria</taxon>
        <taxon>Pseudomonadati</taxon>
        <taxon>Pseudomonadota</taxon>
        <taxon>Gammaproteobacteria</taxon>
        <taxon>Enterobacterales</taxon>
        <taxon>Enterobacteriaceae</taxon>
        <taxon>Klebsiella/Raoultella group</taxon>
        <taxon>Klebsiella</taxon>
    </lineage>
</organism>
<dbReference type="Pfam" id="PF00756">
    <property type="entry name" value="Esterase"/>
    <property type="match status" value="1"/>
</dbReference>
<protein>
    <submittedName>
        <fullName evidence="7">Enterochelin esterase</fullName>
    </submittedName>
</protein>
<dbReference type="Proteomes" id="UP000318370">
    <property type="component" value="Unassembled WGS sequence"/>
</dbReference>
<evidence type="ECO:0000313" key="9">
    <source>
        <dbReference type="Proteomes" id="UP000318370"/>
    </source>
</evidence>